<name>A0A7I8ITC6_SPIIN</name>
<dbReference type="Proteomes" id="UP001189122">
    <property type="component" value="Unassembled WGS sequence"/>
</dbReference>
<dbReference type="EMBL" id="LR743593">
    <property type="protein sequence ID" value="CAA2621091.1"/>
    <property type="molecule type" value="Genomic_DNA"/>
</dbReference>
<keyword evidence="4" id="KW-1185">Reference proteome</keyword>
<dbReference type="PANTHER" id="PTHR34198:SF1">
    <property type="entry name" value="OS01G0104300 PROTEIN"/>
    <property type="match status" value="1"/>
</dbReference>
<evidence type="ECO:0000256" key="2">
    <source>
        <dbReference type="SAM" id="SignalP"/>
    </source>
</evidence>
<accession>A0A7I8ITC6</accession>
<evidence type="ECO:0000313" key="4">
    <source>
        <dbReference type="Proteomes" id="UP001189122"/>
    </source>
</evidence>
<feature type="chain" id="PRO_5029483682" evidence="2">
    <location>
        <begin position="19"/>
        <end position="113"/>
    </location>
</feature>
<keyword evidence="2" id="KW-0732">Signal</keyword>
<dbReference type="AlphaFoldDB" id="A0A7I8ITC6"/>
<dbReference type="PANTHER" id="PTHR34198">
    <property type="entry name" value="OS01G0175100 PROTEIN"/>
    <property type="match status" value="1"/>
</dbReference>
<protein>
    <submittedName>
        <fullName evidence="3">Uncharacterized protein</fullName>
    </submittedName>
</protein>
<gene>
    <name evidence="3" type="ORF">SI7747_06007208</name>
</gene>
<proteinExistence type="predicted"/>
<feature type="signal peptide" evidence="2">
    <location>
        <begin position="1"/>
        <end position="18"/>
    </location>
</feature>
<sequence>MALAPVFSFLTGVGAGAASEGDRSGEECEPVGSRWIPITGVPGEPTAAETGTRKVAAEKGVRQEASGPCVAFTDEKARRLRRMTARTSTFRASMYHSAVAARLASEFSDRTDR</sequence>
<evidence type="ECO:0000313" key="3">
    <source>
        <dbReference type="EMBL" id="CAA2621091.1"/>
    </source>
</evidence>
<evidence type="ECO:0000256" key="1">
    <source>
        <dbReference type="SAM" id="MobiDB-lite"/>
    </source>
</evidence>
<reference evidence="3 4" key="1">
    <citation type="submission" date="2019-12" db="EMBL/GenBank/DDBJ databases">
        <authorList>
            <person name="Scholz U."/>
            <person name="Mascher M."/>
            <person name="Fiebig A."/>
        </authorList>
    </citation>
    <scope>NUCLEOTIDE SEQUENCE</scope>
</reference>
<dbReference type="EMBL" id="CACRZD030000006">
    <property type="protein sequence ID" value="CAA6660805.1"/>
    <property type="molecule type" value="Genomic_DNA"/>
</dbReference>
<organism evidence="3">
    <name type="scientific">Spirodela intermedia</name>
    <name type="common">Intermediate duckweed</name>
    <dbReference type="NCBI Taxonomy" id="51605"/>
    <lineage>
        <taxon>Eukaryota</taxon>
        <taxon>Viridiplantae</taxon>
        <taxon>Streptophyta</taxon>
        <taxon>Embryophyta</taxon>
        <taxon>Tracheophyta</taxon>
        <taxon>Spermatophyta</taxon>
        <taxon>Magnoliopsida</taxon>
        <taxon>Liliopsida</taxon>
        <taxon>Araceae</taxon>
        <taxon>Lemnoideae</taxon>
        <taxon>Spirodela</taxon>
    </lineage>
</organism>
<feature type="region of interest" description="Disordered" evidence="1">
    <location>
        <begin position="15"/>
        <end position="51"/>
    </location>
</feature>